<dbReference type="AlphaFoldDB" id="A0A929MXZ3"/>
<evidence type="ECO:0000313" key="1">
    <source>
        <dbReference type="EMBL" id="MBF0939302.1"/>
    </source>
</evidence>
<gene>
    <name evidence="1" type="ORF">HXK03_00285</name>
</gene>
<sequence>MGPFTRDGAYYSARIDRRSLLLLRQLVSEILVVLDDPSDAEGMSIMVSASTGPEDKRDAPVERSLEFLLPPMSADAQTAQSLRALTEDIVRSDKSRRLRAFWRILDGAAPVRGHPRASDSDEADLRVRAADAWQCLGALNDIRLGLAGELGMATTSDAEAVEALAMSEPTGEHTQSVAIIYMLVTWWQDSLLTAMQEHHED</sequence>
<name>A0A929MXZ3_9ACTO</name>
<reference evidence="1" key="1">
    <citation type="submission" date="2020-04" db="EMBL/GenBank/DDBJ databases">
        <title>Deep metagenomics examines the oral microbiome during advanced dental caries in children, revealing novel taxa and co-occurrences with host molecules.</title>
        <authorList>
            <person name="Baker J.L."/>
            <person name="Morton J.T."/>
            <person name="Dinis M."/>
            <person name="Alvarez R."/>
            <person name="Tran N.C."/>
            <person name="Knight R."/>
            <person name="Edlund A."/>
        </authorList>
    </citation>
    <scope>NUCLEOTIDE SEQUENCE</scope>
    <source>
        <strain evidence="1">JCVI_32_bin.64</strain>
    </source>
</reference>
<dbReference type="Pfam" id="PF09438">
    <property type="entry name" value="DUF2017"/>
    <property type="match status" value="1"/>
</dbReference>
<organism evidence="1 2">
    <name type="scientific">Schaalia georgiae</name>
    <dbReference type="NCBI Taxonomy" id="52768"/>
    <lineage>
        <taxon>Bacteria</taxon>
        <taxon>Bacillati</taxon>
        <taxon>Actinomycetota</taxon>
        <taxon>Actinomycetes</taxon>
        <taxon>Actinomycetales</taxon>
        <taxon>Actinomycetaceae</taxon>
        <taxon>Schaalia</taxon>
    </lineage>
</organism>
<protein>
    <submittedName>
        <fullName evidence="1">DUF2017 family protein</fullName>
    </submittedName>
</protein>
<comment type="caution">
    <text evidence="1">The sequence shown here is derived from an EMBL/GenBank/DDBJ whole genome shotgun (WGS) entry which is preliminary data.</text>
</comment>
<proteinExistence type="predicted"/>
<evidence type="ECO:0000313" key="2">
    <source>
        <dbReference type="Proteomes" id="UP000718630"/>
    </source>
</evidence>
<accession>A0A929MXZ3</accession>
<dbReference type="InterPro" id="IPR018561">
    <property type="entry name" value="AosR"/>
</dbReference>
<dbReference type="EMBL" id="JABZFZ010000006">
    <property type="protein sequence ID" value="MBF0939302.1"/>
    <property type="molecule type" value="Genomic_DNA"/>
</dbReference>
<dbReference type="Proteomes" id="UP000718630">
    <property type="component" value="Unassembled WGS sequence"/>
</dbReference>